<reference evidence="2" key="1">
    <citation type="submission" date="2018-07" db="EMBL/GenBank/DDBJ databases">
        <authorList>
            <person name="Safronova V.I."/>
            <person name="Chirak E.R."/>
            <person name="Sazanova A.L."/>
        </authorList>
    </citation>
    <scope>NUCLEOTIDE SEQUENCE [LARGE SCALE GENOMIC DNA]</scope>
    <source>
        <strain evidence="2">RCAM04685</strain>
    </source>
</reference>
<dbReference type="RefSeq" id="WP_114829099.1">
    <property type="nucleotide sequence ID" value="NZ_QQTO01000022.1"/>
</dbReference>
<dbReference type="AlphaFoldDB" id="A0A370L7R2"/>
<dbReference type="InterPro" id="IPR010263">
    <property type="entry name" value="T6SS_TssK"/>
</dbReference>
<gene>
    <name evidence="1" type="primary">tssK</name>
    <name evidence="1" type="ORF">DWE98_10215</name>
</gene>
<dbReference type="EMBL" id="QQTP01000004">
    <property type="protein sequence ID" value="RDJ26201.1"/>
    <property type="molecule type" value="Genomic_DNA"/>
</dbReference>
<dbReference type="PANTHER" id="PTHR35566:SF1">
    <property type="entry name" value="TYPE VI SECRETION SYSTEM BASEPLATE COMPONENT TSSK1"/>
    <property type="match status" value="1"/>
</dbReference>
<keyword evidence="2" id="KW-1185">Reference proteome</keyword>
<comment type="caution">
    <text evidence="1">The sequence shown here is derived from an EMBL/GenBank/DDBJ whole genome shotgun (WGS) entry which is preliminary data.</text>
</comment>
<dbReference type="PANTHER" id="PTHR35566">
    <property type="entry name" value="BLR3599 PROTEIN"/>
    <property type="match status" value="1"/>
</dbReference>
<organism evidence="1 2">
    <name type="scientific">Bosea caraganae</name>
    <dbReference type="NCBI Taxonomy" id="2763117"/>
    <lineage>
        <taxon>Bacteria</taxon>
        <taxon>Pseudomonadati</taxon>
        <taxon>Pseudomonadota</taxon>
        <taxon>Alphaproteobacteria</taxon>
        <taxon>Hyphomicrobiales</taxon>
        <taxon>Boseaceae</taxon>
        <taxon>Bosea</taxon>
    </lineage>
</organism>
<protein>
    <submittedName>
        <fullName evidence="1">Type VI secretion system baseplate subunit TssK</fullName>
    </submittedName>
</protein>
<dbReference type="NCBIfam" id="TIGR03353">
    <property type="entry name" value="VI_chp_4"/>
    <property type="match status" value="1"/>
</dbReference>
<accession>A0A370L7R2</accession>
<name>A0A370L7R2_9HYPH</name>
<evidence type="ECO:0000313" key="1">
    <source>
        <dbReference type="EMBL" id="RDJ26201.1"/>
    </source>
</evidence>
<dbReference type="Pfam" id="PF05936">
    <property type="entry name" value="T6SS_VasE"/>
    <property type="match status" value="1"/>
</dbReference>
<dbReference type="Proteomes" id="UP000255207">
    <property type="component" value="Unassembled WGS sequence"/>
</dbReference>
<proteinExistence type="predicted"/>
<evidence type="ECO:0000313" key="2">
    <source>
        <dbReference type="Proteomes" id="UP000255207"/>
    </source>
</evidence>
<dbReference type="OrthoDB" id="9775333at2"/>
<sequence>MTLMSKPLWSEGMLIRPQHFQQYDRWIEHVVEGRTAGLDAFGWGLRSLSLSSELLPLGRFGIAGISGVMPDGTVLGNASHAGFEARAIPPNTKNALIKVAVSVRGLDGAEIGGDGRQRRYEAVEQPMRDTTAPGKGAVSLRVARLVPRLLIEGESEDDLVTMPIARIKELDAAGAIILDENYIPPCLDFHVSQRLIRIVNEIRSLLRSRAEALAGQADPAQATAESGGLVDLIILSIVNGQEAVFDHFAATPGLHPETVYRAALALAGHLSTFTQKRRRSADFPAYRHPDLDAAFAPVLDQLRQLLATLVERNAVALPLQDRGYGIRLSTISDRTLFQDCRFVLIAVASVPTESLRSQLPISMKIGSVEQIRDLVNLQLPGIPLRALPVVPRELPFLQSGVYFELDQSVELWRNLTRSAAVAFHVSGDYPDLHLEFWAIRGKRS</sequence>